<reference evidence="1 2" key="1">
    <citation type="submission" date="2018-06" db="EMBL/GenBank/DDBJ databases">
        <title>Freshwater and sediment microbial communities from various areas in North America, analyzing microbe dynamics in response to fracking.</title>
        <authorList>
            <person name="Lamendella R."/>
        </authorList>
    </citation>
    <scope>NUCLEOTIDE SEQUENCE [LARGE SCALE GENOMIC DNA]</scope>
    <source>
        <strain evidence="1 2">99A</strain>
    </source>
</reference>
<gene>
    <name evidence="1" type="ORF">DET48_11452</name>
</gene>
<sequence length="110" mass="12361">MKMSDVFNLPVKDVVDVYGSVNILDALSECISDGCYDDFEKSAAHAINNHDRLTYENERLKNAMKDILYIVDDSTGVAGYHLNGDVADWDEFVEIRNANQLISELEGDEL</sequence>
<comment type="caution">
    <text evidence="1">The sequence shown here is derived from an EMBL/GenBank/DDBJ whole genome shotgun (WGS) entry which is preliminary data.</text>
</comment>
<organism evidence="1 2">
    <name type="scientific">Vibrio diazotrophicus</name>
    <dbReference type="NCBI Taxonomy" id="685"/>
    <lineage>
        <taxon>Bacteria</taxon>
        <taxon>Pseudomonadati</taxon>
        <taxon>Pseudomonadota</taxon>
        <taxon>Gammaproteobacteria</taxon>
        <taxon>Vibrionales</taxon>
        <taxon>Vibrionaceae</taxon>
        <taxon>Vibrio</taxon>
    </lineage>
</organism>
<proteinExistence type="predicted"/>
<dbReference type="EMBL" id="QLTR01000014">
    <property type="protein sequence ID" value="RAS62657.1"/>
    <property type="molecule type" value="Genomic_DNA"/>
</dbReference>
<protein>
    <submittedName>
        <fullName evidence="1">Uncharacterized protein</fullName>
    </submittedName>
</protein>
<name>A0A329E958_VIBDI</name>
<dbReference type="Proteomes" id="UP000248729">
    <property type="component" value="Unassembled WGS sequence"/>
</dbReference>
<evidence type="ECO:0000313" key="1">
    <source>
        <dbReference type="EMBL" id="RAS62657.1"/>
    </source>
</evidence>
<dbReference type="AlphaFoldDB" id="A0A329E958"/>
<evidence type="ECO:0000313" key="2">
    <source>
        <dbReference type="Proteomes" id="UP000248729"/>
    </source>
</evidence>
<dbReference type="RefSeq" id="WP_112404101.1">
    <property type="nucleotide sequence ID" value="NZ_QLTR01000014.1"/>
</dbReference>
<accession>A0A329E958</accession>